<keyword evidence="1" id="KW-0812">Transmembrane</keyword>
<dbReference type="Proteomes" id="UP001596122">
    <property type="component" value="Unassembled WGS sequence"/>
</dbReference>
<comment type="caution">
    <text evidence="2">The sequence shown here is derived from an EMBL/GenBank/DDBJ whole genome shotgun (WGS) entry which is preliminary data.</text>
</comment>
<evidence type="ECO:0000313" key="2">
    <source>
        <dbReference type="EMBL" id="MFC5380160.1"/>
    </source>
</evidence>
<feature type="transmembrane region" description="Helical" evidence="1">
    <location>
        <begin position="81"/>
        <end position="104"/>
    </location>
</feature>
<keyword evidence="3" id="KW-1185">Reference proteome</keyword>
<sequence length="146" mass="15433">MSTTGERTGAGAALSRPQVRLPLEMGLLLLGAELTRRLELPWSVAGLVFAALALVQGLRALRAMGRARRRGEDGVTPFGTAMVAVGVALAGGLLAVQALTLAFYPVVAEHRECTERALTNTARAACDERLQERLDEIVLSRVSPGA</sequence>
<dbReference type="EMBL" id="JBHSLD010000006">
    <property type="protein sequence ID" value="MFC5380160.1"/>
    <property type="molecule type" value="Genomic_DNA"/>
</dbReference>
<feature type="transmembrane region" description="Helical" evidence="1">
    <location>
        <begin position="40"/>
        <end position="61"/>
    </location>
</feature>
<keyword evidence="1" id="KW-0472">Membrane</keyword>
<evidence type="ECO:0008006" key="4">
    <source>
        <dbReference type="Google" id="ProtNLM"/>
    </source>
</evidence>
<proteinExistence type="predicted"/>
<dbReference type="RefSeq" id="WP_340267037.1">
    <property type="nucleotide sequence ID" value="NZ_JBBEOG010000001.1"/>
</dbReference>
<evidence type="ECO:0000313" key="3">
    <source>
        <dbReference type="Proteomes" id="UP001596122"/>
    </source>
</evidence>
<accession>A0ABW0GLZ2</accession>
<reference evidence="3" key="1">
    <citation type="journal article" date="2019" name="Int. J. Syst. Evol. Microbiol.">
        <title>The Global Catalogue of Microorganisms (GCM) 10K type strain sequencing project: providing services to taxonomists for standard genome sequencing and annotation.</title>
        <authorList>
            <consortium name="The Broad Institute Genomics Platform"/>
            <consortium name="The Broad Institute Genome Sequencing Center for Infectious Disease"/>
            <person name="Wu L."/>
            <person name="Ma J."/>
        </authorList>
    </citation>
    <scope>NUCLEOTIDE SEQUENCE [LARGE SCALE GENOMIC DNA]</scope>
    <source>
        <strain evidence="3">CCUG 43114</strain>
    </source>
</reference>
<keyword evidence="1" id="KW-1133">Transmembrane helix</keyword>
<gene>
    <name evidence="2" type="ORF">ACFPJ6_05110</name>
</gene>
<evidence type="ECO:0000256" key="1">
    <source>
        <dbReference type="SAM" id="Phobius"/>
    </source>
</evidence>
<protein>
    <recommendedName>
        <fullName evidence="4">Integral membrane protein</fullName>
    </recommendedName>
</protein>
<organism evidence="2 3">
    <name type="scientific">Aquipuribacter nitratireducens</name>
    <dbReference type="NCBI Taxonomy" id="650104"/>
    <lineage>
        <taxon>Bacteria</taxon>
        <taxon>Bacillati</taxon>
        <taxon>Actinomycetota</taxon>
        <taxon>Actinomycetes</taxon>
        <taxon>Micrococcales</taxon>
        <taxon>Intrasporangiaceae</taxon>
        <taxon>Aquipuribacter</taxon>
    </lineage>
</organism>
<name>A0ABW0GLZ2_9MICO</name>